<dbReference type="CDD" id="cd00051">
    <property type="entry name" value="EFh"/>
    <property type="match status" value="1"/>
</dbReference>
<evidence type="ECO:0000256" key="1">
    <source>
        <dbReference type="ARBA" id="ARBA00022723"/>
    </source>
</evidence>
<feature type="domain" description="EF-hand" evidence="6">
    <location>
        <begin position="124"/>
        <end position="159"/>
    </location>
</feature>
<dbReference type="EMBL" id="BTRK01000006">
    <property type="protein sequence ID" value="GMR56526.1"/>
    <property type="molecule type" value="Genomic_DNA"/>
</dbReference>
<dbReference type="Pfam" id="PF13499">
    <property type="entry name" value="EF-hand_7"/>
    <property type="match status" value="2"/>
</dbReference>
<dbReference type="PROSITE" id="PS00018">
    <property type="entry name" value="EF_HAND_1"/>
    <property type="match status" value="3"/>
</dbReference>
<dbReference type="GO" id="GO:0005509">
    <property type="term" value="F:calcium ion binding"/>
    <property type="evidence" value="ECO:0007669"/>
    <property type="project" value="InterPro"/>
</dbReference>
<feature type="coiled-coil region" evidence="4">
    <location>
        <begin position="110"/>
        <end position="139"/>
    </location>
</feature>
<keyword evidence="1" id="KW-0479">Metal-binding</keyword>
<sequence length="236" mass="27159">KMSHSARTNRVSFRQKIMGPPHSPTGPSSGEKSVAHRSHHVKGASHHHRGSMIDVIRLKLHSDRGETSTNGGHKEPLIQHKLDGYTEEELQEYRQVFNMFDTDRSGAIGLEELEAAMRNLGLEQTKEELNKIIDEVDQRGNHEIDFDEFCEVMRRLYEKKSSWNEVIQQCFTVFDRSENGTISKRDFQYILRELGDITDNTIIDEIFNECDVDGNGIIDADEFADMVRNYMTDDDI</sequence>
<dbReference type="SUPFAM" id="SSF47473">
    <property type="entry name" value="EF-hand"/>
    <property type="match status" value="1"/>
</dbReference>
<dbReference type="GO" id="GO:0016460">
    <property type="term" value="C:myosin II complex"/>
    <property type="evidence" value="ECO:0007669"/>
    <property type="project" value="TreeGrafter"/>
</dbReference>
<dbReference type="Proteomes" id="UP001328107">
    <property type="component" value="Unassembled WGS sequence"/>
</dbReference>
<dbReference type="FunFam" id="1.10.238.10:FF:000336">
    <property type="entry name" value="HLH domain-containing protein"/>
    <property type="match status" value="1"/>
</dbReference>
<dbReference type="InterPro" id="IPR050230">
    <property type="entry name" value="CALM/Myosin/TropC-like"/>
</dbReference>
<evidence type="ECO:0000256" key="5">
    <source>
        <dbReference type="SAM" id="MobiDB-lite"/>
    </source>
</evidence>
<dbReference type="InterPro" id="IPR018247">
    <property type="entry name" value="EF_Hand_1_Ca_BS"/>
</dbReference>
<organism evidence="7 8">
    <name type="scientific">Pristionchus mayeri</name>
    <dbReference type="NCBI Taxonomy" id="1317129"/>
    <lineage>
        <taxon>Eukaryota</taxon>
        <taxon>Metazoa</taxon>
        <taxon>Ecdysozoa</taxon>
        <taxon>Nematoda</taxon>
        <taxon>Chromadorea</taxon>
        <taxon>Rhabditida</taxon>
        <taxon>Rhabditina</taxon>
        <taxon>Diplogasteromorpha</taxon>
        <taxon>Diplogasteroidea</taxon>
        <taxon>Neodiplogasteridae</taxon>
        <taxon>Pristionchus</taxon>
    </lineage>
</organism>
<keyword evidence="4" id="KW-0175">Coiled coil</keyword>
<dbReference type="PANTHER" id="PTHR23048:SF59">
    <property type="entry name" value="EF-HAND SUPERFAMILY PROTEIN"/>
    <property type="match status" value="1"/>
</dbReference>
<feature type="domain" description="EF-hand" evidence="6">
    <location>
        <begin position="88"/>
        <end position="123"/>
    </location>
</feature>
<dbReference type="InterPro" id="IPR011992">
    <property type="entry name" value="EF-hand-dom_pair"/>
</dbReference>
<feature type="domain" description="EF-hand" evidence="6">
    <location>
        <begin position="198"/>
        <end position="233"/>
    </location>
</feature>
<reference evidence="8" key="1">
    <citation type="submission" date="2022-10" db="EMBL/GenBank/DDBJ databases">
        <title>Genome assembly of Pristionchus species.</title>
        <authorList>
            <person name="Yoshida K."/>
            <person name="Sommer R.J."/>
        </authorList>
    </citation>
    <scope>NUCLEOTIDE SEQUENCE [LARGE SCALE GENOMIC DNA]</scope>
    <source>
        <strain evidence="8">RS5460</strain>
    </source>
</reference>
<dbReference type="Gene3D" id="1.10.238.10">
    <property type="entry name" value="EF-hand"/>
    <property type="match status" value="2"/>
</dbReference>
<gene>
    <name evidence="7" type="ORF">PMAYCL1PPCAC_26721</name>
</gene>
<keyword evidence="2" id="KW-0677">Repeat</keyword>
<dbReference type="FunFam" id="1.10.238.10:FF:000355">
    <property type="entry name" value="Uncharacterized calcium-binding protein B0563.7"/>
    <property type="match status" value="1"/>
</dbReference>
<feature type="region of interest" description="Disordered" evidence="5">
    <location>
        <begin position="1"/>
        <end position="51"/>
    </location>
</feature>
<keyword evidence="3" id="KW-0106">Calcium</keyword>
<comment type="caution">
    <text evidence="7">The sequence shown here is derived from an EMBL/GenBank/DDBJ whole genome shotgun (WGS) entry which is preliminary data.</text>
</comment>
<accession>A0AAN5D466</accession>
<feature type="non-terminal residue" evidence="7">
    <location>
        <position position="1"/>
    </location>
</feature>
<protein>
    <recommendedName>
        <fullName evidence="6">EF-hand domain-containing protein</fullName>
    </recommendedName>
</protein>
<evidence type="ECO:0000313" key="7">
    <source>
        <dbReference type="EMBL" id="GMR56526.1"/>
    </source>
</evidence>
<evidence type="ECO:0000259" key="6">
    <source>
        <dbReference type="PROSITE" id="PS50222"/>
    </source>
</evidence>
<dbReference type="PANTHER" id="PTHR23048">
    <property type="entry name" value="MYOSIN LIGHT CHAIN 1, 3"/>
    <property type="match status" value="1"/>
</dbReference>
<dbReference type="SMART" id="SM00054">
    <property type="entry name" value="EFh"/>
    <property type="match status" value="4"/>
</dbReference>
<evidence type="ECO:0000256" key="4">
    <source>
        <dbReference type="SAM" id="Coils"/>
    </source>
</evidence>
<evidence type="ECO:0000256" key="3">
    <source>
        <dbReference type="ARBA" id="ARBA00022837"/>
    </source>
</evidence>
<name>A0AAN5D466_9BILA</name>
<keyword evidence="8" id="KW-1185">Reference proteome</keyword>
<feature type="compositionally biased region" description="Polar residues" evidence="5">
    <location>
        <begin position="1"/>
        <end position="12"/>
    </location>
</feature>
<dbReference type="PROSITE" id="PS50222">
    <property type="entry name" value="EF_HAND_2"/>
    <property type="match status" value="4"/>
</dbReference>
<feature type="compositionally biased region" description="Basic residues" evidence="5">
    <location>
        <begin position="35"/>
        <end position="50"/>
    </location>
</feature>
<dbReference type="AlphaFoldDB" id="A0AAN5D466"/>
<evidence type="ECO:0000313" key="8">
    <source>
        <dbReference type="Proteomes" id="UP001328107"/>
    </source>
</evidence>
<evidence type="ECO:0000256" key="2">
    <source>
        <dbReference type="ARBA" id="ARBA00022737"/>
    </source>
</evidence>
<dbReference type="InterPro" id="IPR002048">
    <property type="entry name" value="EF_hand_dom"/>
</dbReference>
<proteinExistence type="predicted"/>
<feature type="domain" description="EF-hand" evidence="6">
    <location>
        <begin position="162"/>
        <end position="197"/>
    </location>
</feature>